<dbReference type="EMBL" id="JAACJO010000003">
    <property type="protein sequence ID" value="KAF5360379.1"/>
    <property type="molecule type" value="Genomic_DNA"/>
</dbReference>
<feature type="compositionally biased region" description="Basic residues" evidence="1">
    <location>
        <begin position="468"/>
        <end position="480"/>
    </location>
</feature>
<dbReference type="AlphaFoldDB" id="A0A8H5G8M1"/>
<feature type="compositionally biased region" description="Polar residues" evidence="1">
    <location>
        <begin position="549"/>
        <end position="558"/>
    </location>
</feature>
<feature type="compositionally biased region" description="Low complexity" evidence="1">
    <location>
        <begin position="692"/>
        <end position="701"/>
    </location>
</feature>
<name>A0A8H5G8M1_9AGAR</name>
<evidence type="ECO:0000256" key="1">
    <source>
        <dbReference type="SAM" id="MobiDB-lite"/>
    </source>
</evidence>
<organism evidence="2 3">
    <name type="scientific">Leucocoprinus leucothites</name>
    <dbReference type="NCBI Taxonomy" id="201217"/>
    <lineage>
        <taxon>Eukaryota</taxon>
        <taxon>Fungi</taxon>
        <taxon>Dikarya</taxon>
        <taxon>Basidiomycota</taxon>
        <taxon>Agaricomycotina</taxon>
        <taxon>Agaricomycetes</taxon>
        <taxon>Agaricomycetidae</taxon>
        <taxon>Agaricales</taxon>
        <taxon>Agaricineae</taxon>
        <taxon>Agaricaceae</taxon>
        <taxon>Leucocoprinus</taxon>
    </lineage>
</organism>
<feature type="compositionally biased region" description="Polar residues" evidence="1">
    <location>
        <begin position="415"/>
        <end position="428"/>
    </location>
</feature>
<feature type="compositionally biased region" description="Low complexity" evidence="1">
    <location>
        <begin position="529"/>
        <end position="548"/>
    </location>
</feature>
<feature type="compositionally biased region" description="Basic and acidic residues" evidence="1">
    <location>
        <begin position="375"/>
        <end position="389"/>
    </location>
</feature>
<sequence length="818" mass="86366">MVKRPKSPEPVEDSKFLTVVHPFPLNANMEVPNDYKEFMFWLASVVGKDYALGVHHKPSARGMVVAEVSKSFEDFDKLLGEHSWNRFLRKCSTEESERKTRVYYSTYSNARALQKDGWKNVLADDALFHEFRAINNKIQHPYPIPVWCDVPPEDPTNKRICRPLPALTKAPPPRPPVLVPGSSNWSSQKTGGKGARQPPPIEQKGGPSKKGGGKSPINPDAWKTPIISPAVSRASSTPISTSSTSPSVISSKSAWSRALASDGTAASTPRSVSPASAVASSEVSIPASSPSSISRVYTSPPGLPAPSSASSQVGKPTNPVGSSSISMLHSQFAGTSISGSATSSVIGSPSEGDPQFDEDDDEEDFAFPLASKVSASDDFRSAVGEEPRMGKGPGKGKFSQGNVANSSRSSKQDYSDNNFSKVPQTTSRTFRKVIPEDELCPLHGVVCSPGICSVMKKRKREKEWAANKSKKEKKKSRRKPQGGDDEEKDEEKADGKDSDDDSANSDSTVGEANANRKGSLVESRSKALASVASSTKRSISVSSGRSSTAPSVAGSNISAIKGDWGPKRKRNARGRAQDHGPSESIVDSHNATFDPSDALSDRLESIAASSARPTYGGEGSTITTNSVIFSQADYDYDDDDDNDYDFDIRSTADSVNTVSAYSTSSSYSTPYSSAPYSSAAGSGSTMKPTPPTRSNASFASAAASVSSSSYSSYSTRSNTNGWISGAATAASSSYAGSVSGASVRSNGSSGKPASAKGDLKGKGKANAPSENGKGKGSVQASNGKNTPTPRNPNPNRKKTWVEMVDEDDGSDLGSVMQI</sequence>
<feature type="compositionally biased region" description="Low complexity" evidence="1">
    <location>
        <begin position="264"/>
        <end position="311"/>
    </location>
</feature>
<dbReference type="OrthoDB" id="3243413at2759"/>
<feature type="compositionally biased region" description="Low complexity" evidence="1">
    <location>
        <begin position="333"/>
        <end position="350"/>
    </location>
</feature>
<proteinExistence type="predicted"/>
<feature type="compositionally biased region" description="Polar residues" evidence="1">
    <location>
        <begin position="181"/>
        <end position="190"/>
    </location>
</feature>
<reference evidence="2 3" key="1">
    <citation type="journal article" date="2020" name="ISME J.">
        <title>Uncovering the hidden diversity of litter-decomposition mechanisms in mushroom-forming fungi.</title>
        <authorList>
            <person name="Floudas D."/>
            <person name="Bentzer J."/>
            <person name="Ahren D."/>
            <person name="Johansson T."/>
            <person name="Persson P."/>
            <person name="Tunlid A."/>
        </authorList>
    </citation>
    <scope>NUCLEOTIDE SEQUENCE [LARGE SCALE GENOMIC DNA]</scope>
    <source>
        <strain evidence="2 3">CBS 146.42</strain>
    </source>
</reference>
<feature type="compositionally biased region" description="Acidic residues" evidence="1">
    <location>
        <begin position="354"/>
        <end position="365"/>
    </location>
</feature>
<accession>A0A8H5G8M1</accession>
<feature type="compositionally biased region" description="Low complexity" evidence="1">
    <location>
        <begin position="659"/>
        <end position="684"/>
    </location>
</feature>
<feature type="compositionally biased region" description="Polar residues" evidence="1">
    <location>
        <begin position="399"/>
        <end position="409"/>
    </location>
</feature>
<evidence type="ECO:0000313" key="3">
    <source>
        <dbReference type="Proteomes" id="UP000559027"/>
    </source>
</evidence>
<gene>
    <name evidence="2" type="ORF">D9756_005185</name>
</gene>
<protein>
    <submittedName>
        <fullName evidence="2">Uncharacterized protein</fullName>
    </submittedName>
</protein>
<feature type="region of interest" description="Disordered" evidence="1">
    <location>
        <begin position="657"/>
        <end position="701"/>
    </location>
</feature>
<feature type="region of interest" description="Disordered" evidence="1">
    <location>
        <begin position="734"/>
        <end position="818"/>
    </location>
</feature>
<evidence type="ECO:0000313" key="2">
    <source>
        <dbReference type="EMBL" id="KAF5360379.1"/>
    </source>
</evidence>
<feature type="compositionally biased region" description="Low complexity" evidence="1">
    <location>
        <begin position="734"/>
        <end position="750"/>
    </location>
</feature>
<feature type="region of interest" description="Disordered" evidence="1">
    <location>
        <begin position="159"/>
        <end position="430"/>
    </location>
</feature>
<keyword evidence="3" id="KW-1185">Reference proteome</keyword>
<comment type="caution">
    <text evidence="2">The sequence shown here is derived from an EMBL/GenBank/DDBJ whole genome shotgun (WGS) entry which is preliminary data.</text>
</comment>
<dbReference type="Proteomes" id="UP000559027">
    <property type="component" value="Unassembled WGS sequence"/>
</dbReference>
<feature type="compositionally biased region" description="Low complexity" evidence="1">
    <location>
        <begin position="231"/>
        <end position="254"/>
    </location>
</feature>
<feature type="region of interest" description="Disordered" evidence="1">
    <location>
        <begin position="456"/>
        <end position="598"/>
    </location>
</feature>
<feature type="compositionally biased region" description="Polar residues" evidence="1">
    <location>
        <begin position="312"/>
        <end position="329"/>
    </location>
</feature>